<dbReference type="InterPro" id="IPR036259">
    <property type="entry name" value="MFS_trans_sf"/>
</dbReference>
<feature type="transmembrane region" description="Helical" evidence="6">
    <location>
        <begin position="170"/>
        <end position="192"/>
    </location>
</feature>
<keyword evidence="5 6" id="KW-0472">Membrane</keyword>
<keyword evidence="9" id="KW-1185">Reference proteome</keyword>
<gene>
    <name evidence="8" type="ORF">ESB00_16220</name>
</gene>
<keyword evidence="2" id="KW-0813">Transport</keyword>
<evidence type="ECO:0000256" key="2">
    <source>
        <dbReference type="ARBA" id="ARBA00022448"/>
    </source>
</evidence>
<feature type="transmembrane region" description="Helical" evidence="6">
    <location>
        <begin position="361"/>
        <end position="387"/>
    </location>
</feature>
<dbReference type="PANTHER" id="PTHR23504:SF15">
    <property type="entry name" value="MAJOR FACILITATOR SUPERFAMILY (MFS) PROFILE DOMAIN-CONTAINING PROTEIN"/>
    <property type="match status" value="1"/>
</dbReference>
<keyword evidence="4 6" id="KW-1133">Transmembrane helix</keyword>
<feature type="transmembrane region" description="Helical" evidence="6">
    <location>
        <begin position="113"/>
        <end position="130"/>
    </location>
</feature>
<dbReference type="GO" id="GO:0016020">
    <property type="term" value="C:membrane"/>
    <property type="evidence" value="ECO:0007669"/>
    <property type="project" value="UniProtKB-SubCell"/>
</dbReference>
<dbReference type="SUPFAM" id="SSF103473">
    <property type="entry name" value="MFS general substrate transporter"/>
    <property type="match status" value="1"/>
</dbReference>
<feature type="transmembrane region" description="Helical" evidence="6">
    <location>
        <begin position="426"/>
        <end position="445"/>
    </location>
</feature>
<feature type="transmembrane region" description="Helical" evidence="6">
    <location>
        <begin position="212"/>
        <end position="230"/>
    </location>
</feature>
<evidence type="ECO:0000256" key="4">
    <source>
        <dbReference type="ARBA" id="ARBA00022989"/>
    </source>
</evidence>
<feature type="transmembrane region" description="Helical" evidence="6">
    <location>
        <begin position="270"/>
        <end position="291"/>
    </location>
</feature>
<evidence type="ECO:0000256" key="6">
    <source>
        <dbReference type="SAM" id="Phobius"/>
    </source>
</evidence>
<dbReference type="OrthoDB" id="9793283at2"/>
<sequence length="450" mass="47413">MAAFVTSATPAQPAKPLSLGVIFLTLYIDLIGFSIFFPVGPAMLEWYVNREAEGGLLGTLIRHLEALAHAAHASDLATGALFAGALGSVYALMQFVFSPVWGARSDRTGRRPVLLMTIAGNAFSYLLLFFSGNFLLFFAGRILGGIMGGNIAVAIAAVSDVTSRENRAKGMGIVGVAFGLGFLTGPAIGGLTAGFNLLDRWPGLAAWGVHPFSVPAAIAFALCLLNLFWVQARFTETLPPEARGGAAATLRERNPLHSLFQQPDAAIRRVNLVGFVVTFGFSFFESVISFFTADALHYSPRDLTLIFVNIGLVSIVTQGVLARRFVPKLGEKFSAVAGMALIGVAFAGLGYAIGVAKSAPLMYLMLTLSTIGSGFANVALSSLVSLYAKPEEQGKVLGIYRSLGFLARALSPAVAGWLFFNSGGTITFVIASVILLVSAALGTGLPRPHK</sequence>
<dbReference type="Proteomes" id="UP000290218">
    <property type="component" value="Unassembled WGS sequence"/>
</dbReference>
<feature type="domain" description="Major facilitator superfamily (MFS) profile" evidence="7">
    <location>
        <begin position="18"/>
        <end position="450"/>
    </location>
</feature>
<keyword evidence="3 6" id="KW-0812">Transmembrane</keyword>
<dbReference type="InterPro" id="IPR020846">
    <property type="entry name" value="MFS_dom"/>
</dbReference>
<dbReference type="GO" id="GO:0022857">
    <property type="term" value="F:transmembrane transporter activity"/>
    <property type="evidence" value="ECO:0007669"/>
    <property type="project" value="InterPro"/>
</dbReference>
<comment type="subcellular location">
    <subcellularLocation>
        <location evidence="1">Membrane</location>
        <topology evidence="1">Multi-pass membrane protein</topology>
    </subcellularLocation>
</comment>
<organism evidence="8 9">
    <name type="scientific">Oleiharenicola lentus</name>
    <dbReference type="NCBI Taxonomy" id="2508720"/>
    <lineage>
        <taxon>Bacteria</taxon>
        <taxon>Pseudomonadati</taxon>
        <taxon>Verrucomicrobiota</taxon>
        <taxon>Opitutia</taxon>
        <taxon>Opitutales</taxon>
        <taxon>Opitutaceae</taxon>
        <taxon>Oleiharenicola</taxon>
    </lineage>
</organism>
<evidence type="ECO:0000313" key="9">
    <source>
        <dbReference type="Proteomes" id="UP000290218"/>
    </source>
</evidence>
<name>A0A4Q1C4M1_9BACT</name>
<reference evidence="8 9" key="1">
    <citation type="submission" date="2019-01" db="EMBL/GenBank/DDBJ databases">
        <title>Lacunisphaera sp. strain TWA-58.</title>
        <authorList>
            <person name="Chen W.-M."/>
        </authorList>
    </citation>
    <scope>NUCLEOTIDE SEQUENCE [LARGE SCALE GENOMIC DNA]</scope>
    <source>
        <strain evidence="8 9">TWA-58</strain>
    </source>
</reference>
<feature type="transmembrane region" description="Helical" evidence="6">
    <location>
        <begin position="17"/>
        <end position="37"/>
    </location>
</feature>
<feature type="transmembrane region" description="Helical" evidence="6">
    <location>
        <begin position="80"/>
        <end position="101"/>
    </location>
</feature>
<dbReference type="PROSITE" id="PS50850">
    <property type="entry name" value="MFS"/>
    <property type="match status" value="1"/>
</dbReference>
<dbReference type="InterPro" id="IPR011701">
    <property type="entry name" value="MFS"/>
</dbReference>
<feature type="transmembrane region" description="Helical" evidence="6">
    <location>
        <begin position="303"/>
        <end position="321"/>
    </location>
</feature>
<evidence type="ECO:0000256" key="1">
    <source>
        <dbReference type="ARBA" id="ARBA00004141"/>
    </source>
</evidence>
<dbReference type="Gene3D" id="1.20.1250.20">
    <property type="entry name" value="MFS general substrate transporter like domains"/>
    <property type="match status" value="1"/>
</dbReference>
<accession>A0A4Q1C4M1</accession>
<comment type="caution">
    <text evidence="8">The sequence shown here is derived from an EMBL/GenBank/DDBJ whole genome shotgun (WGS) entry which is preliminary data.</text>
</comment>
<protein>
    <submittedName>
        <fullName evidence="8">MFS transporter</fullName>
    </submittedName>
</protein>
<proteinExistence type="predicted"/>
<dbReference type="PANTHER" id="PTHR23504">
    <property type="entry name" value="MAJOR FACILITATOR SUPERFAMILY DOMAIN-CONTAINING PROTEIN 10"/>
    <property type="match status" value="1"/>
</dbReference>
<dbReference type="Pfam" id="PF07690">
    <property type="entry name" value="MFS_1"/>
    <property type="match status" value="1"/>
</dbReference>
<feature type="transmembrane region" description="Helical" evidence="6">
    <location>
        <begin position="333"/>
        <end position="355"/>
    </location>
</feature>
<feature type="transmembrane region" description="Helical" evidence="6">
    <location>
        <begin position="399"/>
        <end position="420"/>
    </location>
</feature>
<evidence type="ECO:0000256" key="5">
    <source>
        <dbReference type="ARBA" id="ARBA00023136"/>
    </source>
</evidence>
<evidence type="ECO:0000259" key="7">
    <source>
        <dbReference type="PROSITE" id="PS50850"/>
    </source>
</evidence>
<dbReference type="AlphaFoldDB" id="A0A4Q1C4M1"/>
<evidence type="ECO:0000313" key="8">
    <source>
        <dbReference type="EMBL" id="RXK53243.1"/>
    </source>
</evidence>
<evidence type="ECO:0000256" key="3">
    <source>
        <dbReference type="ARBA" id="ARBA00022692"/>
    </source>
</evidence>
<feature type="transmembrane region" description="Helical" evidence="6">
    <location>
        <begin position="136"/>
        <end position="158"/>
    </location>
</feature>
<dbReference type="EMBL" id="SDHX01000002">
    <property type="protein sequence ID" value="RXK53243.1"/>
    <property type="molecule type" value="Genomic_DNA"/>
</dbReference>